<keyword evidence="2" id="KW-1185">Reference proteome</keyword>
<proteinExistence type="predicted"/>
<accession>A0A1R1XNJ6</accession>
<protein>
    <submittedName>
        <fullName evidence="1">Uncharacterized protein</fullName>
    </submittedName>
</protein>
<dbReference type="EMBL" id="LSSM01003971">
    <property type="protein sequence ID" value="OMJ16217.1"/>
    <property type="molecule type" value="Genomic_DNA"/>
</dbReference>
<dbReference type="OrthoDB" id="10317873at2759"/>
<dbReference type="Proteomes" id="UP000187429">
    <property type="component" value="Unassembled WGS sequence"/>
</dbReference>
<organism evidence="1 2">
    <name type="scientific">Smittium culicis</name>
    <dbReference type="NCBI Taxonomy" id="133412"/>
    <lineage>
        <taxon>Eukaryota</taxon>
        <taxon>Fungi</taxon>
        <taxon>Fungi incertae sedis</taxon>
        <taxon>Zoopagomycota</taxon>
        <taxon>Kickxellomycotina</taxon>
        <taxon>Harpellomycetes</taxon>
        <taxon>Harpellales</taxon>
        <taxon>Legeriomycetaceae</taxon>
        <taxon>Smittium</taxon>
    </lineage>
</organism>
<comment type="caution">
    <text evidence="1">The sequence shown here is derived from an EMBL/GenBank/DDBJ whole genome shotgun (WGS) entry which is preliminary data.</text>
</comment>
<sequence length="150" mass="17544">MPPDVHIISAFSIHVMYFAPVLLNYKFIEPSDLTHNSTSEFEIYMNDLVKAQDEICTLKYAHYLCSLLLKTKSKSVSENCNDPQYTDLMVPYSITENDLYPWLVPKYSTFYKFECCFESNYTPITSKSYLFLENNANKKIKLDYLLNNNP</sequence>
<evidence type="ECO:0000313" key="1">
    <source>
        <dbReference type="EMBL" id="OMJ16217.1"/>
    </source>
</evidence>
<dbReference type="AlphaFoldDB" id="A0A1R1XNJ6"/>
<evidence type="ECO:0000313" key="2">
    <source>
        <dbReference type="Proteomes" id="UP000187429"/>
    </source>
</evidence>
<reference evidence="2" key="1">
    <citation type="submission" date="2017-01" db="EMBL/GenBank/DDBJ databases">
        <authorList>
            <person name="Wang Y."/>
            <person name="White M."/>
            <person name="Kvist S."/>
            <person name="Moncalvo J.-M."/>
        </authorList>
    </citation>
    <scope>NUCLEOTIDE SEQUENCE [LARGE SCALE GENOMIC DNA]</scope>
    <source>
        <strain evidence="2">ID-206-W2</strain>
    </source>
</reference>
<gene>
    <name evidence="1" type="ORF">AYI69_g7913</name>
</gene>
<name>A0A1R1XNJ6_9FUNG</name>